<reference evidence="1 2" key="1">
    <citation type="submission" date="2019-06" db="EMBL/GenBank/DDBJ databases">
        <title>Genome of Acinetobacter radioresistens APH1, a phenol degrading strain.</title>
        <authorList>
            <person name="Liu Y."/>
        </authorList>
    </citation>
    <scope>NUCLEOTIDE SEQUENCE [LARGE SCALE GENOMIC DNA]</scope>
    <source>
        <strain evidence="1 2">APH1</strain>
    </source>
</reference>
<protein>
    <submittedName>
        <fullName evidence="1">Uncharacterized protein</fullName>
    </submittedName>
</protein>
<dbReference type="EMBL" id="VFBM01000005">
    <property type="protein sequence ID" value="TNX92138.1"/>
    <property type="molecule type" value="Genomic_DNA"/>
</dbReference>
<evidence type="ECO:0000313" key="2">
    <source>
        <dbReference type="Proteomes" id="UP000314285"/>
    </source>
</evidence>
<comment type="caution">
    <text evidence="1">The sequence shown here is derived from an EMBL/GenBank/DDBJ whole genome shotgun (WGS) entry which is preliminary data.</text>
</comment>
<dbReference type="Proteomes" id="UP000314285">
    <property type="component" value="Unassembled WGS sequence"/>
</dbReference>
<organism evidence="1 2">
    <name type="scientific">Acinetobacter radioresistens</name>
    <dbReference type="NCBI Taxonomy" id="40216"/>
    <lineage>
        <taxon>Bacteria</taxon>
        <taxon>Pseudomonadati</taxon>
        <taxon>Pseudomonadota</taxon>
        <taxon>Gammaproteobacteria</taxon>
        <taxon>Moraxellales</taxon>
        <taxon>Moraxellaceae</taxon>
        <taxon>Acinetobacter</taxon>
    </lineage>
</organism>
<accession>A0A8H2K0P6</accession>
<gene>
    <name evidence="1" type="ORF">FHY67_08225</name>
</gene>
<dbReference type="AlphaFoldDB" id="A0A8H2K0P6"/>
<name>A0A8H2K0P6_ACIRA</name>
<evidence type="ECO:0000313" key="1">
    <source>
        <dbReference type="EMBL" id="TNX92138.1"/>
    </source>
</evidence>
<sequence>MQLFNAIEAKNCFFDASIKNELLVVYGSEKDLIIIKKMLVEFQDWDRIIFQKFYGLSKKLYAFELKKYFSNECYLDIFTGMIYHIPLHLMNTLLAKNYWLLDDGNETRLIVKNLNEGNYYSTNKSKIFLGINQNPNVLKKLRLFTLYGDLETDHPILLNDYRMFKQRVNFLEIRKNSCLIIGSNLIGTYLNCENSYLDILKRLKEKYNNLELWYAPHRYISEETLKKIEQIGYLIFKYDCILEVAQMFQGWRFEKYLSIRSTAIDTLKVLYGINGYYIRLPKQYFVSESKWQECEAIWSSAEHLCDLTEL</sequence>
<proteinExistence type="predicted"/>